<dbReference type="PANTHER" id="PTHR21624:SF3">
    <property type="entry name" value="FATTY ACID HYDROXYLASE DOMAIN-CONTAINING PROTEIN"/>
    <property type="match status" value="1"/>
</dbReference>
<evidence type="ECO:0000256" key="6">
    <source>
        <dbReference type="SAM" id="Phobius"/>
    </source>
</evidence>
<evidence type="ECO:0000256" key="3">
    <source>
        <dbReference type="ARBA" id="ARBA00022989"/>
    </source>
</evidence>
<evidence type="ECO:0000256" key="4">
    <source>
        <dbReference type="ARBA" id="ARBA00023002"/>
    </source>
</evidence>
<keyword evidence="9" id="KW-1185">Reference proteome</keyword>
<feature type="domain" description="Fatty acid hydroxylase" evidence="7">
    <location>
        <begin position="105"/>
        <end position="242"/>
    </location>
</feature>
<gene>
    <name evidence="8" type="ORF">GCM10023230_26740</name>
</gene>
<feature type="transmembrane region" description="Helical" evidence="6">
    <location>
        <begin position="100"/>
        <end position="122"/>
    </location>
</feature>
<evidence type="ECO:0000259" key="7">
    <source>
        <dbReference type="Pfam" id="PF04116"/>
    </source>
</evidence>
<organism evidence="8 9">
    <name type="scientific">Flavobacterium hankyongi</name>
    <dbReference type="NCBI Taxonomy" id="1176532"/>
    <lineage>
        <taxon>Bacteria</taxon>
        <taxon>Pseudomonadati</taxon>
        <taxon>Bacteroidota</taxon>
        <taxon>Flavobacteriia</taxon>
        <taxon>Flavobacteriales</taxon>
        <taxon>Flavobacteriaceae</taxon>
        <taxon>Flavobacterium</taxon>
    </lineage>
</organism>
<proteinExistence type="predicted"/>
<dbReference type="Proteomes" id="UP001500141">
    <property type="component" value="Unassembled WGS sequence"/>
</dbReference>
<accession>A0ABP9A5N5</accession>
<keyword evidence="3 6" id="KW-1133">Transmembrane helix</keyword>
<sequence>MSTKPTQIMISEIVNYFQTIPSSHRSFLLIGGITLFWIIENGFPLFKFKYNKWQHAGINFFFTLTTIVINFSLAFLLYKSSVFVSENKFGLIYWFHLDNLWLQAIVGLLFMDLIGAYTAHLVQHKTKPLWRYHLIHHTDTWIDTTTANRHHPGESVIRFIFTIFAIIIVGAPIWLFFLYQSLSVFLSQFNHANMSLPKTLDKYISYIIVSPDMHKIHHHYKLPYTDSNYGNIFSIWDRLFGTFMVMPREELIYGVDTHMKEEENNKLSNLLAIPFQKYRAPEN</sequence>
<dbReference type="InterPro" id="IPR051689">
    <property type="entry name" value="Sterol_desaturase/TMEM195"/>
</dbReference>
<comment type="caution">
    <text evidence="8">The sequence shown here is derived from an EMBL/GenBank/DDBJ whole genome shotgun (WGS) entry which is preliminary data.</text>
</comment>
<dbReference type="InterPro" id="IPR006694">
    <property type="entry name" value="Fatty_acid_hydroxylase"/>
</dbReference>
<name>A0ABP9A5N5_9FLAO</name>
<keyword evidence="4" id="KW-0560">Oxidoreductase</keyword>
<dbReference type="Pfam" id="PF04116">
    <property type="entry name" value="FA_hydroxylase"/>
    <property type="match status" value="1"/>
</dbReference>
<feature type="transmembrane region" description="Helical" evidence="6">
    <location>
        <begin position="159"/>
        <end position="179"/>
    </location>
</feature>
<protein>
    <submittedName>
        <fullName evidence="8">Sterol desaturase family protein</fullName>
    </submittedName>
</protein>
<reference evidence="9" key="1">
    <citation type="journal article" date="2019" name="Int. J. Syst. Evol. Microbiol.">
        <title>The Global Catalogue of Microorganisms (GCM) 10K type strain sequencing project: providing services to taxonomists for standard genome sequencing and annotation.</title>
        <authorList>
            <consortium name="The Broad Institute Genomics Platform"/>
            <consortium name="The Broad Institute Genome Sequencing Center for Infectious Disease"/>
            <person name="Wu L."/>
            <person name="Ma J."/>
        </authorList>
    </citation>
    <scope>NUCLEOTIDE SEQUENCE [LARGE SCALE GENOMIC DNA]</scope>
    <source>
        <strain evidence="9">JCM 18198</strain>
    </source>
</reference>
<evidence type="ECO:0000256" key="2">
    <source>
        <dbReference type="ARBA" id="ARBA00022692"/>
    </source>
</evidence>
<keyword evidence="5 6" id="KW-0472">Membrane</keyword>
<keyword evidence="2 6" id="KW-0812">Transmembrane</keyword>
<evidence type="ECO:0000313" key="8">
    <source>
        <dbReference type="EMBL" id="GAA4774656.1"/>
    </source>
</evidence>
<evidence type="ECO:0000313" key="9">
    <source>
        <dbReference type="Proteomes" id="UP001500141"/>
    </source>
</evidence>
<feature type="transmembrane region" description="Helical" evidence="6">
    <location>
        <begin position="58"/>
        <end position="80"/>
    </location>
</feature>
<evidence type="ECO:0000256" key="5">
    <source>
        <dbReference type="ARBA" id="ARBA00023136"/>
    </source>
</evidence>
<dbReference type="PANTHER" id="PTHR21624">
    <property type="entry name" value="STEROL DESATURASE-RELATED PROTEIN"/>
    <property type="match status" value="1"/>
</dbReference>
<evidence type="ECO:0000256" key="1">
    <source>
        <dbReference type="ARBA" id="ARBA00004127"/>
    </source>
</evidence>
<dbReference type="EMBL" id="BAABIP010000022">
    <property type="protein sequence ID" value="GAA4774656.1"/>
    <property type="molecule type" value="Genomic_DNA"/>
</dbReference>
<comment type="subcellular location">
    <subcellularLocation>
        <location evidence="1">Endomembrane system</location>
        <topology evidence="1">Multi-pass membrane protein</topology>
    </subcellularLocation>
</comment>